<evidence type="ECO:0000313" key="1">
    <source>
        <dbReference type="EMBL" id="CNU57904.1"/>
    </source>
</evidence>
<dbReference type="Proteomes" id="UP000041314">
    <property type="component" value="Unassembled WGS sequence"/>
</dbReference>
<reference evidence="1 2" key="1">
    <citation type="submission" date="2015-03" db="EMBL/GenBank/DDBJ databases">
        <authorList>
            <consortium name="Pathogen Informatics"/>
        </authorList>
    </citation>
    <scope>NUCLEOTIDE SEQUENCE [LARGE SCALE GENOMIC DNA]</scope>
    <source>
        <strain evidence="1 2">A1104</strain>
    </source>
</reference>
<organism evidence="1 2">
    <name type="scientific">Salmonella enterica subsp. enterica serovar Bovismorbificans</name>
    <dbReference type="NCBI Taxonomy" id="58097"/>
    <lineage>
        <taxon>Bacteria</taxon>
        <taxon>Pseudomonadati</taxon>
        <taxon>Pseudomonadota</taxon>
        <taxon>Gammaproteobacteria</taxon>
        <taxon>Enterobacterales</taxon>
        <taxon>Enterobacteriaceae</taxon>
        <taxon>Salmonella</taxon>
    </lineage>
</organism>
<gene>
    <name evidence="1" type="ORF">ERS008198_03101</name>
</gene>
<dbReference type="EMBL" id="CQPA01000027">
    <property type="protein sequence ID" value="CNU57904.1"/>
    <property type="molecule type" value="Genomic_DNA"/>
</dbReference>
<sequence length="110" mass="11912">MCTGADAANAFNECPGVSRIATFQDNLQAAPHGAGRHGVSNDIITVDIHFATHMPFDASNRIDHNSPSAIVQRKTLSLIRICHNYFFSSGAFSDDVLFLLRACFMALTVA</sequence>
<protein>
    <submittedName>
        <fullName evidence="1">Uncharacterized protein</fullName>
    </submittedName>
</protein>
<evidence type="ECO:0000313" key="2">
    <source>
        <dbReference type="Proteomes" id="UP000041314"/>
    </source>
</evidence>
<accession>A0A655DDF2</accession>
<name>A0A655DDF2_SALET</name>
<dbReference type="AlphaFoldDB" id="A0A655DDF2"/>
<proteinExistence type="predicted"/>